<reference evidence="12 13" key="1">
    <citation type="submission" date="2017-06" db="EMBL/GenBank/DDBJ databases">
        <authorList>
            <person name="Kim H.J."/>
            <person name="Triplett B.A."/>
        </authorList>
    </citation>
    <scope>NUCLEOTIDE SEQUENCE [LARGE SCALE GENOMIC DNA]</scope>
    <source>
        <strain evidence="12 13">DSM 25597</strain>
    </source>
</reference>
<keyword evidence="13" id="KW-1185">Reference proteome</keyword>
<feature type="transmembrane region" description="Helical" evidence="10">
    <location>
        <begin position="270"/>
        <end position="289"/>
    </location>
</feature>
<sequence length="540" mass="61444">MDELVFRFLVQSKITSLAKEDIHLQLLSHADYPSINAITDTLDYFGIENIAANVPKDALQQLPKLFLALIETGKNTELVLVTQLQKGIRVRTLQNKKKIRSIEKFSSQWTGTIIAIEQEEKKGSFITRQSSFKTIITTSILLSIIVMALLFTTSISHAVYTFLTVIGSVVSYLIYKESTGVKDTVTSKVCAIVSLKVDSCSAVITSKEGRISKNVGLGDASLLYFTSLFFVITLVGVHTSTLFTIAIGSLFVVAYSLYLQGIQLKQWCGLCLLISVVLISQFVTLFIAFSNWDFSLLYVIKGLVVSMTLTLLWFYSKPLLQKNKELLKTKKEYLSFKRNDAFFLNALQQDSIENLKHLPQEAQVYFGNRDAPIQITAYTNPLCGYCVAAFELYDRLLMQFPTDVGIQFIFNTSKDLENPSTQIAKRVLELYHKSVSDAFSALKDWFAHRDVDRWIEKYGIPNSMLLMDDRILEMHRDVAHQNDIRYTPETLIGNQKFPNKYYTYEDLFLFVETLKENAPIEIKHQMNSNKNKKSPVVTRL</sequence>
<dbReference type="InterPro" id="IPR012932">
    <property type="entry name" value="VKOR"/>
</dbReference>
<accession>A0A239DJV9</accession>
<dbReference type="CDD" id="cd12921">
    <property type="entry name" value="VKOR_4"/>
    <property type="match status" value="1"/>
</dbReference>
<evidence type="ECO:0000256" key="10">
    <source>
        <dbReference type="SAM" id="Phobius"/>
    </source>
</evidence>
<dbReference type="InterPro" id="IPR036249">
    <property type="entry name" value="Thioredoxin-like_sf"/>
</dbReference>
<keyword evidence="7 10" id="KW-0472">Membrane</keyword>
<keyword evidence="4" id="KW-0874">Quinone</keyword>
<evidence type="ECO:0000259" key="11">
    <source>
        <dbReference type="SMART" id="SM00756"/>
    </source>
</evidence>
<keyword evidence="9" id="KW-0676">Redox-active center</keyword>
<dbReference type="Pfam" id="PF07884">
    <property type="entry name" value="VKOR"/>
    <property type="match status" value="1"/>
</dbReference>
<comment type="similarity">
    <text evidence="2">Belongs to the VKOR family.</text>
</comment>
<evidence type="ECO:0000256" key="9">
    <source>
        <dbReference type="ARBA" id="ARBA00023284"/>
    </source>
</evidence>
<dbReference type="SMART" id="SM00756">
    <property type="entry name" value="VKc"/>
    <property type="match status" value="1"/>
</dbReference>
<dbReference type="RefSeq" id="WP_089373800.1">
    <property type="nucleotide sequence ID" value="NZ_BMEP01000008.1"/>
</dbReference>
<feature type="transmembrane region" description="Helical" evidence="10">
    <location>
        <begin position="241"/>
        <end position="258"/>
    </location>
</feature>
<feature type="transmembrane region" description="Helical" evidence="10">
    <location>
        <begin position="295"/>
        <end position="315"/>
    </location>
</feature>
<keyword evidence="8" id="KW-1015">Disulfide bond</keyword>
<gene>
    <name evidence="12" type="ORF">SAMN06265376_11148</name>
</gene>
<evidence type="ECO:0000256" key="4">
    <source>
        <dbReference type="ARBA" id="ARBA00022719"/>
    </source>
</evidence>
<evidence type="ECO:0000256" key="1">
    <source>
        <dbReference type="ARBA" id="ARBA00004141"/>
    </source>
</evidence>
<dbReference type="GO" id="GO:0016020">
    <property type="term" value="C:membrane"/>
    <property type="evidence" value="ECO:0007669"/>
    <property type="project" value="UniProtKB-SubCell"/>
</dbReference>
<comment type="subcellular location">
    <subcellularLocation>
        <location evidence="1">Membrane</location>
        <topology evidence="1">Multi-pass membrane protein</topology>
    </subcellularLocation>
</comment>
<evidence type="ECO:0000256" key="2">
    <source>
        <dbReference type="ARBA" id="ARBA00006214"/>
    </source>
</evidence>
<feature type="transmembrane region" description="Helical" evidence="10">
    <location>
        <begin position="131"/>
        <end position="151"/>
    </location>
</feature>
<dbReference type="Gene3D" id="3.40.30.10">
    <property type="entry name" value="Glutaredoxin"/>
    <property type="match status" value="1"/>
</dbReference>
<evidence type="ECO:0000256" key="3">
    <source>
        <dbReference type="ARBA" id="ARBA00022692"/>
    </source>
</evidence>
<dbReference type="SUPFAM" id="SSF52833">
    <property type="entry name" value="Thioredoxin-like"/>
    <property type="match status" value="1"/>
</dbReference>
<name>A0A239DJV9_9FLAO</name>
<evidence type="ECO:0000256" key="6">
    <source>
        <dbReference type="ARBA" id="ARBA00023002"/>
    </source>
</evidence>
<keyword evidence="5 10" id="KW-1133">Transmembrane helix</keyword>
<protein>
    <submittedName>
        <fullName evidence="12">Thioredoxin</fullName>
    </submittedName>
</protein>
<dbReference type="OrthoDB" id="1100563at2"/>
<dbReference type="Proteomes" id="UP000198379">
    <property type="component" value="Unassembled WGS sequence"/>
</dbReference>
<dbReference type="CDD" id="cd02972">
    <property type="entry name" value="DsbA_family"/>
    <property type="match status" value="1"/>
</dbReference>
<keyword evidence="3 10" id="KW-0812">Transmembrane</keyword>
<proteinExistence type="inferred from homology"/>
<feature type="domain" description="Vitamin K epoxide reductase" evidence="11">
    <location>
        <begin position="153"/>
        <end position="289"/>
    </location>
</feature>
<dbReference type="GO" id="GO:0016491">
    <property type="term" value="F:oxidoreductase activity"/>
    <property type="evidence" value="ECO:0007669"/>
    <property type="project" value="UniProtKB-KW"/>
</dbReference>
<feature type="transmembrane region" description="Helical" evidence="10">
    <location>
        <begin position="157"/>
        <end position="175"/>
    </location>
</feature>
<evidence type="ECO:0000313" key="12">
    <source>
        <dbReference type="EMBL" id="SNS32499.1"/>
    </source>
</evidence>
<organism evidence="12 13">
    <name type="scientific">Dokdonia pacifica</name>
    <dbReference type="NCBI Taxonomy" id="1627892"/>
    <lineage>
        <taxon>Bacteria</taxon>
        <taxon>Pseudomonadati</taxon>
        <taxon>Bacteroidota</taxon>
        <taxon>Flavobacteriia</taxon>
        <taxon>Flavobacteriales</taxon>
        <taxon>Flavobacteriaceae</taxon>
        <taxon>Dokdonia</taxon>
    </lineage>
</organism>
<evidence type="ECO:0000256" key="8">
    <source>
        <dbReference type="ARBA" id="ARBA00023157"/>
    </source>
</evidence>
<keyword evidence="6" id="KW-0560">Oxidoreductase</keyword>
<dbReference type="Gene3D" id="1.20.1440.130">
    <property type="entry name" value="VKOR domain"/>
    <property type="match status" value="1"/>
</dbReference>
<dbReference type="AlphaFoldDB" id="A0A239DJV9"/>
<dbReference type="InterPro" id="IPR038354">
    <property type="entry name" value="VKOR_sf"/>
</dbReference>
<evidence type="ECO:0000256" key="7">
    <source>
        <dbReference type="ARBA" id="ARBA00023136"/>
    </source>
</evidence>
<evidence type="ECO:0000256" key="5">
    <source>
        <dbReference type="ARBA" id="ARBA00022989"/>
    </source>
</evidence>
<dbReference type="EMBL" id="FZNY01000011">
    <property type="protein sequence ID" value="SNS32499.1"/>
    <property type="molecule type" value="Genomic_DNA"/>
</dbReference>
<feature type="transmembrane region" description="Helical" evidence="10">
    <location>
        <begin position="215"/>
        <end position="235"/>
    </location>
</feature>
<evidence type="ECO:0000313" key="13">
    <source>
        <dbReference type="Proteomes" id="UP000198379"/>
    </source>
</evidence>
<dbReference type="GO" id="GO:0048038">
    <property type="term" value="F:quinone binding"/>
    <property type="evidence" value="ECO:0007669"/>
    <property type="project" value="UniProtKB-KW"/>
</dbReference>